<evidence type="ECO:0000313" key="2">
    <source>
        <dbReference type="Proteomes" id="UP000054564"/>
    </source>
</evidence>
<evidence type="ECO:0000313" key="1">
    <source>
        <dbReference type="EMBL" id="KNE97421.1"/>
    </source>
</evidence>
<dbReference type="EMBL" id="AJIL01000068">
    <property type="protein sequence ID" value="KNE97421.1"/>
    <property type="molecule type" value="Genomic_DNA"/>
</dbReference>
<dbReference type="Proteomes" id="UP000054564">
    <property type="component" value="Unassembled WGS sequence"/>
</dbReference>
<gene>
    <name evidence="1" type="ORF">PSTG_09254</name>
</gene>
<organism evidence="1 2">
    <name type="scientific">Puccinia striiformis f. sp. tritici PST-78</name>
    <dbReference type="NCBI Taxonomy" id="1165861"/>
    <lineage>
        <taxon>Eukaryota</taxon>
        <taxon>Fungi</taxon>
        <taxon>Dikarya</taxon>
        <taxon>Basidiomycota</taxon>
        <taxon>Pucciniomycotina</taxon>
        <taxon>Pucciniomycetes</taxon>
        <taxon>Pucciniales</taxon>
        <taxon>Pucciniaceae</taxon>
        <taxon>Puccinia</taxon>
    </lineage>
</organism>
<reference evidence="2" key="1">
    <citation type="submission" date="2014-03" db="EMBL/GenBank/DDBJ databases">
        <title>The Genome Sequence of Puccinia striiformis f. sp. tritici PST-78.</title>
        <authorList>
            <consortium name="The Broad Institute Genome Sequencing Platform"/>
            <person name="Cuomo C."/>
            <person name="Hulbert S."/>
            <person name="Chen X."/>
            <person name="Walker B."/>
            <person name="Young S.K."/>
            <person name="Zeng Q."/>
            <person name="Gargeya S."/>
            <person name="Fitzgerald M."/>
            <person name="Haas B."/>
            <person name="Abouelleil A."/>
            <person name="Alvarado L."/>
            <person name="Arachchi H.M."/>
            <person name="Berlin A.M."/>
            <person name="Chapman S.B."/>
            <person name="Goldberg J."/>
            <person name="Griggs A."/>
            <person name="Gujja S."/>
            <person name="Hansen M."/>
            <person name="Howarth C."/>
            <person name="Imamovic A."/>
            <person name="Larimer J."/>
            <person name="McCowan C."/>
            <person name="Montmayeur A."/>
            <person name="Murphy C."/>
            <person name="Neiman D."/>
            <person name="Pearson M."/>
            <person name="Priest M."/>
            <person name="Roberts A."/>
            <person name="Saif S."/>
            <person name="Shea T."/>
            <person name="Sisk P."/>
            <person name="Sykes S."/>
            <person name="Wortman J."/>
            <person name="Nusbaum C."/>
            <person name="Birren B."/>
        </authorList>
    </citation>
    <scope>NUCLEOTIDE SEQUENCE [LARGE SCALE GENOMIC DNA]</scope>
    <source>
        <strain evidence="2">race PST-78</strain>
    </source>
</reference>
<proteinExistence type="predicted"/>
<accession>A0A0L0VDZ0</accession>
<name>A0A0L0VDZ0_9BASI</name>
<protein>
    <submittedName>
        <fullName evidence="1">Uncharacterized protein</fullName>
    </submittedName>
</protein>
<comment type="caution">
    <text evidence="1">The sequence shown here is derived from an EMBL/GenBank/DDBJ whole genome shotgun (WGS) entry which is preliminary data.</text>
</comment>
<dbReference type="AlphaFoldDB" id="A0A0L0VDZ0"/>
<keyword evidence="2" id="KW-1185">Reference proteome</keyword>
<sequence length="135" mass="15273">MHIWGHAFSEQDARTKWPVVAFACDLGVDILSELKPRVRPEAPRAVVGGPFDISPTVPPQCWAENWQQAVTPDTCRHRRVEQELSQPYRSCMTKILVDGRGRCPAGLAIVPFTRTRGDPWPIDTKPKWFEVEANP</sequence>